<keyword evidence="4" id="KW-1185">Reference proteome</keyword>
<dbReference type="RefSeq" id="WP_160767618.1">
    <property type="nucleotide sequence ID" value="NZ_JAUSWK010000001.1"/>
</dbReference>
<dbReference type="Gene3D" id="2.60.120.620">
    <property type="entry name" value="q2cbj1_9rhob like domain"/>
    <property type="match status" value="1"/>
</dbReference>
<comment type="caution">
    <text evidence="2">The sequence shown here is derived from an EMBL/GenBank/DDBJ whole genome shotgun (WGS) entry which is preliminary data.</text>
</comment>
<accession>A0A6I4UHH3</accession>
<sequence>MGNEIFQFLDKRQCYDLRQSIDRAIENKSVKLWHDAQGADIRIFNAERKLPEFQPLFEKMLGYYVLKYGFAPRHAFLMVNRIVAAEGNLGSGGGWHRDSWFRQRKVFVFLSDVNEVNGPLEYVSGTGALGVKLADFIRYRGSLRVPTLMGRAKKSKRMLLTLAEGHGVHLDTTVVHRGRPIREGVRYAATLYAFDARGEKLSQSKARFEKL</sequence>
<evidence type="ECO:0000313" key="2">
    <source>
        <dbReference type="EMBL" id="MXP36955.1"/>
    </source>
</evidence>
<gene>
    <name evidence="2" type="ORF">GRI55_14560</name>
    <name evidence="1" type="ORF">QOZ97_000378</name>
</gene>
<dbReference type="Proteomes" id="UP001238601">
    <property type="component" value="Unassembled WGS sequence"/>
</dbReference>
<evidence type="ECO:0008006" key="5">
    <source>
        <dbReference type="Google" id="ProtNLM"/>
    </source>
</evidence>
<protein>
    <recommendedName>
        <fullName evidence="5">Phytanoyl-CoA dioxygenase</fullName>
    </recommendedName>
</protein>
<dbReference type="SUPFAM" id="SSF51197">
    <property type="entry name" value="Clavaminate synthase-like"/>
    <property type="match status" value="1"/>
</dbReference>
<evidence type="ECO:0000313" key="4">
    <source>
        <dbReference type="Proteomes" id="UP001238601"/>
    </source>
</evidence>
<dbReference type="GeneID" id="93685220"/>
<name>A0A6I4UHH3_9SPHN</name>
<dbReference type="EMBL" id="WTYG01000013">
    <property type="protein sequence ID" value="MXP36955.1"/>
    <property type="molecule type" value="Genomic_DNA"/>
</dbReference>
<dbReference type="EMBL" id="JAUSWK010000001">
    <property type="protein sequence ID" value="MDQ0564868.1"/>
    <property type="molecule type" value="Genomic_DNA"/>
</dbReference>
<proteinExistence type="predicted"/>
<evidence type="ECO:0000313" key="3">
    <source>
        <dbReference type="Proteomes" id="UP000439914"/>
    </source>
</evidence>
<organism evidence="2 3">
    <name type="scientific">Qipengyuania citrea</name>
    <dbReference type="NCBI Taxonomy" id="225971"/>
    <lineage>
        <taxon>Bacteria</taxon>
        <taxon>Pseudomonadati</taxon>
        <taxon>Pseudomonadota</taxon>
        <taxon>Alphaproteobacteria</taxon>
        <taxon>Sphingomonadales</taxon>
        <taxon>Erythrobacteraceae</taxon>
        <taxon>Qipengyuania</taxon>
    </lineage>
</organism>
<dbReference type="Proteomes" id="UP000439914">
    <property type="component" value="Unassembled WGS sequence"/>
</dbReference>
<dbReference type="AlphaFoldDB" id="A0A6I4UHH3"/>
<reference evidence="2 3" key="1">
    <citation type="submission" date="2019-12" db="EMBL/GenBank/DDBJ databases">
        <title>Genomic-based taxomic classification of the family Erythrobacteraceae.</title>
        <authorList>
            <person name="Xu L."/>
        </authorList>
    </citation>
    <scope>NUCLEOTIDE SEQUENCE [LARGE SCALE GENOMIC DNA]</scope>
    <source>
        <strain evidence="2 3">CGMCC 1.8703</strain>
    </source>
</reference>
<evidence type="ECO:0000313" key="1">
    <source>
        <dbReference type="EMBL" id="MDQ0564868.1"/>
    </source>
</evidence>
<reference evidence="1 4" key="2">
    <citation type="submission" date="2023-07" db="EMBL/GenBank/DDBJ databases">
        <title>Genomic Encyclopedia of Type Strains, Phase IV (KMG-IV): sequencing the most valuable type-strain genomes for metagenomic binning, comparative biology and taxonomic classification.</title>
        <authorList>
            <person name="Goeker M."/>
        </authorList>
    </citation>
    <scope>NUCLEOTIDE SEQUENCE [LARGE SCALE GENOMIC DNA]</scope>
    <source>
        <strain evidence="1 4">DSM 14432</strain>
    </source>
</reference>